<evidence type="ECO:0000313" key="3">
    <source>
        <dbReference type="WBParaSite" id="EgrG_000702500"/>
    </source>
</evidence>
<dbReference type="WBParaSite" id="EgrG_000702500">
    <property type="protein sequence ID" value="EgrG_000702500"/>
    <property type="gene ID" value="EgrG_000702500"/>
</dbReference>
<reference evidence="1 2" key="1">
    <citation type="journal article" date="2013" name="Nature">
        <title>The genomes of four tapeworm species reveal adaptations to parasitism.</title>
        <authorList>
            <person name="Tsai I.J."/>
            <person name="Zarowiecki M."/>
            <person name="Holroyd N."/>
            <person name="Garciarrubio A."/>
            <person name="Sanchez-Flores A."/>
            <person name="Brooks K.L."/>
            <person name="Tracey A."/>
            <person name="Bobes R.J."/>
            <person name="Fragoso G."/>
            <person name="Sciutto E."/>
            <person name="Aslett M."/>
            <person name="Beasley H."/>
            <person name="Bennett H.M."/>
            <person name="Cai J."/>
            <person name="Camicia F."/>
            <person name="Clark R."/>
            <person name="Cucher M."/>
            <person name="De Silva N."/>
            <person name="Day T.A."/>
            <person name="Deplazes P."/>
            <person name="Estrada K."/>
            <person name="Fernandez C."/>
            <person name="Holland P.W."/>
            <person name="Hou J."/>
            <person name="Hu S."/>
            <person name="Huckvale T."/>
            <person name="Hung S.S."/>
            <person name="Kamenetzky L."/>
            <person name="Keane J.A."/>
            <person name="Kiss F."/>
            <person name="Koziol U."/>
            <person name="Lambert O."/>
            <person name="Liu K."/>
            <person name="Luo X."/>
            <person name="Luo Y."/>
            <person name="Macchiaroli N."/>
            <person name="Nichol S."/>
            <person name="Paps J."/>
            <person name="Parkinson J."/>
            <person name="Pouchkina-Stantcheva N."/>
            <person name="Riddiford N."/>
            <person name="Rosenzvit M."/>
            <person name="Salinas G."/>
            <person name="Wasmuth J.D."/>
            <person name="Zamanian M."/>
            <person name="Zheng Y."/>
            <person name="Cai X."/>
            <person name="Soberon X."/>
            <person name="Olson P.D."/>
            <person name="Laclette J.P."/>
            <person name="Brehm K."/>
            <person name="Berriman M."/>
            <person name="Garciarrubio A."/>
            <person name="Bobes R.J."/>
            <person name="Fragoso G."/>
            <person name="Sanchez-Flores A."/>
            <person name="Estrada K."/>
            <person name="Cevallos M.A."/>
            <person name="Morett E."/>
            <person name="Gonzalez V."/>
            <person name="Portillo T."/>
            <person name="Ochoa-Leyva A."/>
            <person name="Jose M.V."/>
            <person name="Sciutto E."/>
            <person name="Landa A."/>
            <person name="Jimenez L."/>
            <person name="Valdes V."/>
            <person name="Carrero J.C."/>
            <person name="Larralde C."/>
            <person name="Morales-Montor J."/>
            <person name="Limon-Lason J."/>
            <person name="Soberon X."/>
            <person name="Laclette J.P."/>
        </authorList>
    </citation>
    <scope>NUCLEOTIDE SEQUENCE [LARGE SCALE GENOMIC DNA]</scope>
</reference>
<protein>
    <submittedName>
        <fullName evidence="1 3">Expressed protein</fullName>
    </submittedName>
</protein>
<dbReference type="Proteomes" id="UP000492820">
    <property type="component" value="Unassembled WGS sequence"/>
</dbReference>
<gene>
    <name evidence="1" type="ORF">EgrG_000702500</name>
</gene>
<evidence type="ECO:0000313" key="2">
    <source>
        <dbReference type="Proteomes" id="UP000492820"/>
    </source>
</evidence>
<accession>A0A068WZ94</accession>
<reference evidence="3" key="3">
    <citation type="submission" date="2020-10" db="UniProtKB">
        <authorList>
            <consortium name="WormBaseParasite"/>
        </authorList>
    </citation>
    <scope>IDENTIFICATION</scope>
</reference>
<name>A0A068WZ94_ECHGR</name>
<reference evidence="1" key="2">
    <citation type="submission" date="2014-06" db="EMBL/GenBank/DDBJ databases">
        <authorList>
            <person name="Aslett M."/>
        </authorList>
    </citation>
    <scope>NUCLEOTIDE SEQUENCE</scope>
</reference>
<evidence type="ECO:0000313" key="1">
    <source>
        <dbReference type="EMBL" id="CDS23011.1"/>
    </source>
</evidence>
<organism evidence="1">
    <name type="scientific">Echinococcus granulosus</name>
    <name type="common">Hydatid tapeworm</name>
    <dbReference type="NCBI Taxonomy" id="6210"/>
    <lineage>
        <taxon>Eukaryota</taxon>
        <taxon>Metazoa</taxon>
        <taxon>Spiralia</taxon>
        <taxon>Lophotrochozoa</taxon>
        <taxon>Platyhelminthes</taxon>
        <taxon>Cestoda</taxon>
        <taxon>Eucestoda</taxon>
        <taxon>Cyclophyllidea</taxon>
        <taxon>Taeniidae</taxon>
        <taxon>Echinococcus</taxon>
        <taxon>Echinococcus granulosus group</taxon>
    </lineage>
</organism>
<dbReference type="AlphaFoldDB" id="A0A068WZ94"/>
<sequence length="72" mass="7802">MPIIDAGPSSVIGLHPVGLDFGQISSIFKMGDNENINSLLERLVGVRKAGRGRVVELTKQRQEMVKAQLASQ</sequence>
<proteinExistence type="predicted"/>
<dbReference type="EMBL" id="LK028588">
    <property type="protein sequence ID" value="CDS23011.1"/>
    <property type="molecule type" value="Genomic_DNA"/>
</dbReference>